<dbReference type="PROSITE" id="PS50956">
    <property type="entry name" value="HTH_ASNC_2"/>
    <property type="match status" value="1"/>
</dbReference>
<gene>
    <name evidence="2" type="ORF">B9Q06_07785</name>
</gene>
<feature type="domain" description="HTH asnC-type" evidence="1">
    <location>
        <begin position="14"/>
        <end position="73"/>
    </location>
</feature>
<evidence type="ECO:0000313" key="2">
    <source>
        <dbReference type="EMBL" id="PSN94867.1"/>
    </source>
</evidence>
<evidence type="ECO:0000313" key="3">
    <source>
        <dbReference type="Proteomes" id="UP000241284"/>
    </source>
</evidence>
<dbReference type="GO" id="GO:0005829">
    <property type="term" value="C:cytosol"/>
    <property type="evidence" value="ECO:0007669"/>
    <property type="project" value="TreeGrafter"/>
</dbReference>
<reference evidence="2 3" key="1">
    <citation type="submission" date="2017-04" db="EMBL/GenBank/DDBJ databases">
        <title>Novel microbial lineages endemic to geothermal iron-oxide mats fill important gaps in the evolutionary history of Archaea.</title>
        <authorList>
            <person name="Jay Z.J."/>
            <person name="Beam J.P."/>
            <person name="Dlakic M."/>
            <person name="Rusch D.B."/>
            <person name="Kozubal M.A."/>
            <person name="Inskeep W.P."/>
        </authorList>
    </citation>
    <scope>NUCLEOTIDE SEQUENCE [LARGE SCALE GENOMIC DNA]</scope>
    <source>
        <strain evidence="2">ECH_B_2</strain>
    </source>
</reference>
<proteinExistence type="predicted"/>
<dbReference type="InterPro" id="IPR036388">
    <property type="entry name" value="WH-like_DNA-bd_sf"/>
</dbReference>
<evidence type="ECO:0000259" key="1">
    <source>
        <dbReference type="PROSITE" id="PS50956"/>
    </source>
</evidence>
<sequence length="277" mass="32313">MLITLQSIFLGVNDTDRRILLYLFRDGRISLHRISKVTRIDYSTIKYRFKYLRERGILRGFQLYVNPAFFGLRRVFLLSSESIPRLANMALEFRCIEGPTLYEFACGSKQELNDLCSKYQNTILECWLPSRIHSEKISRFDYEIIKALNSDPRAPNPVIAKVLKVPTKQVKKHIEFLYSNNYIRVFPDTQIDGSSLLMFTLISMRPLHVRSLLLNNLVWEYRDKKKGVFVCCFDGLQSLTGILHQSKELDPSIRVLVKSRYAVYDYYNNSLTAGRSV</sequence>
<comment type="caution">
    <text evidence="2">The sequence shown here is derived from an EMBL/GenBank/DDBJ whole genome shotgun (WGS) entry which is preliminary data.</text>
</comment>
<dbReference type="SUPFAM" id="SSF46785">
    <property type="entry name" value="Winged helix' DNA-binding domain"/>
    <property type="match status" value="1"/>
</dbReference>
<dbReference type="EMBL" id="NEXH01000017">
    <property type="protein sequence ID" value="PSN94867.1"/>
    <property type="molecule type" value="Genomic_DNA"/>
</dbReference>
<dbReference type="Gene3D" id="1.10.10.10">
    <property type="entry name" value="Winged helix-like DNA-binding domain superfamily/Winged helix DNA-binding domain"/>
    <property type="match status" value="2"/>
</dbReference>
<dbReference type="Pfam" id="PF13412">
    <property type="entry name" value="HTH_24"/>
    <property type="match status" value="2"/>
</dbReference>
<dbReference type="PANTHER" id="PTHR30154:SF34">
    <property type="entry name" value="TRANSCRIPTIONAL REGULATOR AZLB"/>
    <property type="match status" value="1"/>
</dbReference>
<dbReference type="GO" id="GO:0043200">
    <property type="term" value="P:response to amino acid"/>
    <property type="evidence" value="ECO:0007669"/>
    <property type="project" value="TreeGrafter"/>
</dbReference>
<dbReference type="AlphaFoldDB" id="A0A2R6B892"/>
<dbReference type="InterPro" id="IPR000485">
    <property type="entry name" value="AsnC-type_HTH_dom"/>
</dbReference>
<dbReference type="Proteomes" id="UP000241284">
    <property type="component" value="Unassembled WGS sequence"/>
</dbReference>
<accession>A0A2R6B892</accession>
<organism evidence="2 3">
    <name type="scientific">Candidatus Marsarchaeota G2 archaeon ECH_B_2</name>
    <dbReference type="NCBI Taxonomy" id="1978160"/>
    <lineage>
        <taxon>Archaea</taxon>
        <taxon>Candidatus Marsarchaeota</taxon>
        <taxon>Candidatus Marsarchaeota group 2</taxon>
    </lineage>
</organism>
<dbReference type="PANTHER" id="PTHR30154">
    <property type="entry name" value="LEUCINE-RESPONSIVE REGULATORY PROTEIN"/>
    <property type="match status" value="1"/>
</dbReference>
<dbReference type="GO" id="GO:0043565">
    <property type="term" value="F:sequence-specific DNA binding"/>
    <property type="evidence" value="ECO:0007669"/>
    <property type="project" value="InterPro"/>
</dbReference>
<protein>
    <recommendedName>
        <fullName evidence="1">HTH asnC-type domain-containing protein</fullName>
    </recommendedName>
</protein>
<name>A0A2R6B892_9ARCH</name>
<dbReference type="InterPro" id="IPR036390">
    <property type="entry name" value="WH_DNA-bd_sf"/>
</dbReference>